<dbReference type="Gene3D" id="3.30.565.10">
    <property type="entry name" value="Histidine kinase-like ATPase, C-terminal domain"/>
    <property type="match status" value="1"/>
</dbReference>
<dbReference type="CDD" id="cd00082">
    <property type="entry name" value="HisKA"/>
    <property type="match status" value="1"/>
</dbReference>
<dbReference type="Proteomes" id="UP000187074">
    <property type="component" value="Unassembled WGS sequence"/>
</dbReference>
<dbReference type="EMBL" id="MRTF01000018">
    <property type="protein sequence ID" value="OME87075.1"/>
    <property type="molecule type" value="Genomic_DNA"/>
</dbReference>
<dbReference type="Pfam" id="PF00672">
    <property type="entry name" value="HAMP"/>
    <property type="match status" value="1"/>
</dbReference>
<dbReference type="CDD" id="cd06225">
    <property type="entry name" value="HAMP"/>
    <property type="match status" value="1"/>
</dbReference>
<accession>A0A1R1ANC0</accession>
<proteinExistence type="predicted"/>
<evidence type="ECO:0000256" key="7">
    <source>
        <dbReference type="ARBA" id="ARBA00022692"/>
    </source>
</evidence>
<sequence>MNKFFLLNKLKMRLILCLIFSFPISVGLFLLLQTTGEDILYNYLNKTSFIENQKNQTISNLKEYVSENHLTIKDQDKITSWVRETKYVNIYVYKDNELVYATDGYKSTTGSGKYLRSTILKDEPLHNIDFFDTDAQVYIEYFFEYKYYYIVIIIDSAISFLFFIFSMLFFINKKTSYIGILEKEIKILEGGNLNYSITLKGKDELSSLAQSINEMRKSFIERLESEEKARLANSELVTAMSHDLRTPLTALVGYLDIIEYKKYKTDENLTQYIHNSREKAYQIKHLSDKLFEYFTVFNTEEDELELEAFDGNQLIDQLIDEQLLILQNNGFHFEFIPCSTPFHIEVHVISIRRVFDNIFSNITKYADKSKPVKIKCYIKDRLLFIDLENHINTKLEQIHSTGIGMKTCEKIIEKHKGNITVTRTEDIYAVHISFVIVT</sequence>
<dbReference type="InterPro" id="IPR005467">
    <property type="entry name" value="His_kinase_dom"/>
</dbReference>
<dbReference type="GO" id="GO:0005886">
    <property type="term" value="C:plasma membrane"/>
    <property type="evidence" value="ECO:0007669"/>
    <property type="project" value="UniProtKB-SubCell"/>
</dbReference>
<reference evidence="17 18" key="1">
    <citation type="submission" date="2016-11" db="EMBL/GenBank/DDBJ databases">
        <title>Paenibacillus species isolates.</title>
        <authorList>
            <person name="Beno S.M."/>
        </authorList>
    </citation>
    <scope>NUCLEOTIDE SEQUENCE [LARGE SCALE GENOMIC DNA]</scope>
    <source>
        <strain evidence="17 18">FSL F4-0100</strain>
    </source>
</reference>
<protein>
    <recommendedName>
        <fullName evidence="3">histidine kinase</fullName>
        <ecNumber evidence="3">2.7.13.3</ecNumber>
    </recommendedName>
</protein>
<name>A0A1R1ANC0_PAELA</name>
<keyword evidence="5" id="KW-0597">Phosphoprotein</keyword>
<dbReference type="GO" id="GO:0000155">
    <property type="term" value="F:phosphorelay sensor kinase activity"/>
    <property type="evidence" value="ECO:0007669"/>
    <property type="project" value="InterPro"/>
</dbReference>
<dbReference type="InterPro" id="IPR003660">
    <property type="entry name" value="HAMP_dom"/>
</dbReference>
<feature type="domain" description="HAMP" evidence="16">
    <location>
        <begin position="188"/>
        <end position="224"/>
    </location>
</feature>
<dbReference type="RefSeq" id="WP_076326344.1">
    <property type="nucleotide sequence ID" value="NZ_MRTF01000018.1"/>
</dbReference>
<evidence type="ECO:0000256" key="8">
    <source>
        <dbReference type="ARBA" id="ARBA00022741"/>
    </source>
</evidence>
<dbReference type="SUPFAM" id="SSF47384">
    <property type="entry name" value="Homodimeric domain of signal transducing histidine kinase"/>
    <property type="match status" value="1"/>
</dbReference>
<evidence type="ECO:0000256" key="1">
    <source>
        <dbReference type="ARBA" id="ARBA00000085"/>
    </source>
</evidence>
<evidence type="ECO:0000256" key="5">
    <source>
        <dbReference type="ARBA" id="ARBA00022553"/>
    </source>
</evidence>
<dbReference type="PROSITE" id="PS50885">
    <property type="entry name" value="HAMP"/>
    <property type="match status" value="1"/>
</dbReference>
<dbReference type="InterPro" id="IPR036097">
    <property type="entry name" value="HisK_dim/P_sf"/>
</dbReference>
<dbReference type="InterPro" id="IPR050398">
    <property type="entry name" value="HssS/ArlS-like"/>
</dbReference>
<dbReference type="InterPro" id="IPR003661">
    <property type="entry name" value="HisK_dim/P_dom"/>
</dbReference>
<evidence type="ECO:0000256" key="12">
    <source>
        <dbReference type="ARBA" id="ARBA00023012"/>
    </source>
</evidence>
<dbReference type="SMART" id="SM00388">
    <property type="entry name" value="HisKA"/>
    <property type="match status" value="1"/>
</dbReference>
<dbReference type="PROSITE" id="PS50109">
    <property type="entry name" value="HIS_KIN"/>
    <property type="match status" value="1"/>
</dbReference>
<comment type="catalytic activity">
    <reaction evidence="1">
        <text>ATP + protein L-histidine = ADP + protein N-phospho-L-histidine.</text>
        <dbReference type="EC" id="2.7.13.3"/>
    </reaction>
</comment>
<dbReference type="SUPFAM" id="SSF158472">
    <property type="entry name" value="HAMP domain-like"/>
    <property type="match status" value="1"/>
</dbReference>
<dbReference type="Pfam" id="PF00512">
    <property type="entry name" value="HisKA"/>
    <property type="match status" value="1"/>
</dbReference>
<dbReference type="Gene3D" id="1.10.287.130">
    <property type="match status" value="1"/>
</dbReference>
<dbReference type="PANTHER" id="PTHR45528">
    <property type="entry name" value="SENSOR HISTIDINE KINASE CPXA"/>
    <property type="match status" value="1"/>
</dbReference>
<evidence type="ECO:0000313" key="17">
    <source>
        <dbReference type="EMBL" id="OME87075.1"/>
    </source>
</evidence>
<comment type="subcellular location">
    <subcellularLocation>
        <location evidence="2">Cell membrane</location>
        <topology evidence="2">Multi-pass membrane protein</topology>
    </subcellularLocation>
</comment>
<keyword evidence="8" id="KW-0547">Nucleotide-binding</keyword>
<organism evidence="17 18">
    <name type="scientific">Paenibacillus lautus</name>
    <name type="common">Bacillus lautus</name>
    <dbReference type="NCBI Taxonomy" id="1401"/>
    <lineage>
        <taxon>Bacteria</taxon>
        <taxon>Bacillati</taxon>
        <taxon>Bacillota</taxon>
        <taxon>Bacilli</taxon>
        <taxon>Bacillales</taxon>
        <taxon>Paenibacillaceae</taxon>
        <taxon>Paenibacillus</taxon>
    </lineage>
</organism>
<feature type="domain" description="Histidine kinase" evidence="15">
    <location>
        <begin position="239"/>
        <end position="438"/>
    </location>
</feature>
<evidence type="ECO:0000259" key="16">
    <source>
        <dbReference type="PROSITE" id="PS50885"/>
    </source>
</evidence>
<evidence type="ECO:0000313" key="18">
    <source>
        <dbReference type="Proteomes" id="UP000187074"/>
    </source>
</evidence>
<keyword evidence="12" id="KW-0902">Two-component regulatory system</keyword>
<comment type="caution">
    <text evidence="17">The sequence shown here is derived from an EMBL/GenBank/DDBJ whole genome shotgun (WGS) entry which is preliminary data.</text>
</comment>
<evidence type="ECO:0000256" key="6">
    <source>
        <dbReference type="ARBA" id="ARBA00022679"/>
    </source>
</evidence>
<keyword evidence="10" id="KW-0067">ATP-binding</keyword>
<evidence type="ECO:0000256" key="9">
    <source>
        <dbReference type="ARBA" id="ARBA00022777"/>
    </source>
</evidence>
<evidence type="ECO:0000256" key="11">
    <source>
        <dbReference type="ARBA" id="ARBA00022989"/>
    </source>
</evidence>
<keyword evidence="11 14" id="KW-1133">Transmembrane helix</keyword>
<gene>
    <name evidence="17" type="ORF">BK123_32005</name>
</gene>
<dbReference type="InterPro" id="IPR036890">
    <property type="entry name" value="HATPase_C_sf"/>
</dbReference>
<feature type="transmembrane region" description="Helical" evidence="14">
    <location>
        <begin position="147"/>
        <end position="171"/>
    </location>
</feature>
<keyword evidence="4" id="KW-1003">Cell membrane</keyword>
<evidence type="ECO:0000256" key="14">
    <source>
        <dbReference type="SAM" id="Phobius"/>
    </source>
</evidence>
<keyword evidence="6" id="KW-0808">Transferase</keyword>
<dbReference type="EC" id="2.7.13.3" evidence="3"/>
<dbReference type="STRING" id="1401.BK123_32005"/>
<evidence type="ECO:0000256" key="4">
    <source>
        <dbReference type="ARBA" id="ARBA00022475"/>
    </source>
</evidence>
<evidence type="ECO:0000256" key="2">
    <source>
        <dbReference type="ARBA" id="ARBA00004651"/>
    </source>
</evidence>
<dbReference type="GO" id="GO:0005524">
    <property type="term" value="F:ATP binding"/>
    <property type="evidence" value="ECO:0007669"/>
    <property type="project" value="UniProtKB-KW"/>
</dbReference>
<evidence type="ECO:0000256" key="10">
    <source>
        <dbReference type="ARBA" id="ARBA00022840"/>
    </source>
</evidence>
<evidence type="ECO:0000256" key="3">
    <source>
        <dbReference type="ARBA" id="ARBA00012438"/>
    </source>
</evidence>
<keyword evidence="9 17" id="KW-0418">Kinase</keyword>
<evidence type="ECO:0000256" key="13">
    <source>
        <dbReference type="ARBA" id="ARBA00023136"/>
    </source>
</evidence>
<dbReference type="OrthoDB" id="335833at2"/>
<keyword evidence="13 14" id="KW-0472">Membrane</keyword>
<dbReference type="SUPFAM" id="SSF55874">
    <property type="entry name" value="ATPase domain of HSP90 chaperone/DNA topoisomerase II/histidine kinase"/>
    <property type="match status" value="1"/>
</dbReference>
<evidence type="ECO:0000259" key="15">
    <source>
        <dbReference type="PROSITE" id="PS50109"/>
    </source>
</evidence>
<keyword evidence="7 14" id="KW-0812">Transmembrane</keyword>
<dbReference type="Gene3D" id="6.10.340.10">
    <property type="match status" value="1"/>
</dbReference>
<dbReference type="PANTHER" id="PTHR45528:SF1">
    <property type="entry name" value="SENSOR HISTIDINE KINASE CPXA"/>
    <property type="match status" value="1"/>
</dbReference>
<dbReference type="AlphaFoldDB" id="A0A1R1ANC0"/>